<comment type="caution">
    <text evidence="1">The sequence shown here is derived from an EMBL/GenBank/DDBJ whole genome shotgun (WGS) entry which is preliminary data.</text>
</comment>
<dbReference type="EMBL" id="BJND01000017">
    <property type="protein sequence ID" value="GEC04746.1"/>
    <property type="molecule type" value="Genomic_DNA"/>
</dbReference>
<accession>A0A4Y3VI86</accession>
<evidence type="ECO:0000313" key="1">
    <source>
        <dbReference type="EMBL" id="GEC04746.1"/>
    </source>
</evidence>
<gene>
    <name evidence="1" type="ORF">SSP24_24010</name>
</gene>
<evidence type="ECO:0000313" key="2">
    <source>
        <dbReference type="Proteomes" id="UP000317881"/>
    </source>
</evidence>
<dbReference type="OrthoDB" id="3695289at2"/>
<protein>
    <recommendedName>
        <fullName evidence="3">Resolvase/invertase-type recombinase catalytic domain-containing protein</fullName>
    </recommendedName>
</protein>
<dbReference type="AlphaFoldDB" id="A0A4Y3VI86"/>
<sequence length="140" mass="15328">MGMDDDLITERRPVAFPQVFGYLRHVTGRLPRHAALVDCLTEYCERHELALCGVFTERDSTVIIRSPAFVGLLDALELPDAYGAVVPALSHLGPKGLGTERKRQITKAGARLIVVRHFTPTAESTSSLGASHSFWQQGDA</sequence>
<evidence type="ECO:0008006" key="3">
    <source>
        <dbReference type="Google" id="ProtNLM"/>
    </source>
</evidence>
<keyword evidence="2" id="KW-1185">Reference proteome</keyword>
<name>A0A4Y3VI86_9ACTN</name>
<organism evidence="1 2">
    <name type="scientific">Streptomyces spinoverrucosus</name>
    <dbReference type="NCBI Taxonomy" id="284043"/>
    <lineage>
        <taxon>Bacteria</taxon>
        <taxon>Bacillati</taxon>
        <taxon>Actinomycetota</taxon>
        <taxon>Actinomycetes</taxon>
        <taxon>Kitasatosporales</taxon>
        <taxon>Streptomycetaceae</taxon>
        <taxon>Streptomyces</taxon>
    </lineage>
</organism>
<reference evidence="1 2" key="1">
    <citation type="submission" date="2019-06" db="EMBL/GenBank/DDBJ databases">
        <title>Whole genome shotgun sequence of Streptomyces spinoverrucosus NBRC 14228.</title>
        <authorList>
            <person name="Hosoyama A."/>
            <person name="Uohara A."/>
            <person name="Ohji S."/>
            <person name="Ichikawa N."/>
        </authorList>
    </citation>
    <scope>NUCLEOTIDE SEQUENCE [LARGE SCALE GENOMIC DNA]</scope>
    <source>
        <strain evidence="1 2">NBRC 14228</strain>
    </source>
</reference>
<proteinExistence type="predicted"/>
<dbReference type="Proteomes" id="UP000317881">
    <property type="component" value="Unassembled WGS sequence"/>
</dbReference>